<evidence type="ECO:0000256" key="1">
    <source>
        <dbReference type="ARBA" id="ARBA00022814"/>
    </source>
</evidence>
<dbReference type="InterPro" id="IPR006645">
    <property type="entry name" value="NGN-like_dom"/>
</dbReference>
<dbReference type="AlphaFoldDB" id="A0A4Y8WMW1"/>
<evidence type="ECO:0000259" key="4">
    <source>
        <dbReference type="Pfam" id="PF02357"/>
    </source>
</evidence>
<dbReference type="RefSeq" id="WP_134849181.1">
    <property type="nucleotide sequence ID" value="NZ_CP197400.1"/>
</dbReference>
<dbReference type="Gene3D" id="3.30.70.940">
    <property type="entry name" value="NusG, N-terminal domain"/>
    <property type="match status" value="1"/>
</dbReference>
<feature type="domain" description="NusG-like N-terminal" evidence="4">
    <location>
        <begin position="6"/>
        <end position="100"/>
    </location>
</feature>
<comment type="caution">
    <text evidence="5">The sequence shown here is derived from an EMBL/GenBank/DDBJ whole genome shotgun (WGS) entry which is preliminary data.</text>
</comment>
<evidence type="ECO:0000256" key="3">
    <source>
        <dbReference type="ARBA" id="ARBA00023163"/>
    </source>
</evidence>
<keyword evidence="3" id="KW-0804">Transcription</keyword>
<evidence type="ECO:0000313" key="5">
    <source>
        <dbReference type="EMBL" id="TFH94511.1"/>
    </source>
</evidence>
<evidence type="ECO:0000313" key="6">
    <source>
        <dbReference type="Proteomes" id="UP000297225"/>
    </source>
</evidence>
<dbReference type="GO" id="GO:0031564">
    <property type="term" value="P:transcription antitermination"/>
    <property type="evidence" value="ECO:0007669"/>
    <property type="project" value="UniProtKB-KW"/>
</dbReference>
<dbReference type="NCBIfam" id="NF033644">
    <property type="entry name" value="antiterm_UpxY"/>
    <property type="match status" value="1"/>
</dbReference>
<proteinExistence type="predicted"/>
<sequence length="169" mass="19025">MVDERRWMVAYTKMHHERKVVERLKAQGIECFAPITREVRQWSDRKKLAEHLVVSMTIFTRVNEAERLLVLQDPSVSYYMMDRATKGLAVVPEEQIRAFRLMLACSEGPVTINPNLLAPGDQVEVMEGPLKGVVGQFANYKGKGVLSIHIEALGFASVEISAELVRSIG</sequence>
<reference evidence="5 6" key="1">
    <citation type="submission" date="2019-03" db="EMBL/GenBank/DDBJ databases">
        <title>Porphyromonas levii Isolated from the Uterus of Dairy Cows.</title>
        <authorList>
            <person name="Francis A.M."/>
        </authorList>
    </citation>
    <scope>NUCLEOTIDE SEQUENCE [LARGE SCALE GENOMIC DNA]</scope>
    <source>
        <strain evidence="5 6">AF5678</strain>
    </source>
</reference>
<dbReference type="InterPro" id="IPR043425">
    <property type="entry name" value="NusG-like"/>
</dbReference>
<dbReference type="InterPro" id="IPR036735">
    <property type="entry name" value="NGN_dom_sf"/>
</dbReference>
<name>A0A4Y8WMW1_9PORP</name>
<evidence type="ECO:0000256" key="2">
    <source>
        <dbReference type="ARBA" id="ARBA00023015"/>
    </source>
</evidence>
<gene>
    <name evidence="5" type="ORF">E4P47_07185</name>
</gene>
<accession>A0A4Y8WMW1</accession>
<dbReference type="GO" id="GO:0006354">
    <property type="term" value="P:DNA-templated transcription elongation"/>
    <property type="evidence" value="ECO:0007669"/>
    <property type="project" value="InterPro"/>
</dbReference>
<dbReference type="Proteomes" id="UP000297225">
    <property type="component" value="Unassembled WGS sequence"/>
</dbReference>
<dbReference type="OrthoDB" id="9796143at2"/>
<dbReference type="CDD" id="cd09895">
    <property type="entry name" value="NGN_SP_UpxY"/>
    <property type="match status" value="1"/>
</dbReference>
<dbReference type="EMBL" id="SPNC01000114">
    <property type="protein sequence ID" value="TFH94511.1"/>
    <property type="molecule type" value="Genomic_DNA"/>
</dbReference>
<dbReference type="PANTHER" id="PTHR30265">
    <property type="entry name" value="RHO-INTERACTING TRANSCRIPTION TERMINATION FACTOR NUSG"/>
    <property type="match status" value="1"/>
</dbReference>
<dbReference type="STRING" id="1122973.GCA_000379925_00051"/>
<dbReference type="SUPFAM" id="SSF82679">
    <property type="entry name" value="N-utilization substance G protein NusG, N-terminal domain"/>
    <property type="match status" value="1"/>
</dbReference>
<dbReference type="PANTHER" id="PTHR30265:SF4">
    <property type="entry name" value="KOW MOTIF FAMILY PROTEIN, EXPRESSED"/>
    <property type="match status" value="1"/>
</dbReference>
<organism evidence="5 6">
    <name type="scientific">Porphyromonas levii</name>
    <dbReference type="NCBI Taxonomy" id="28114"/>
    <lineage>
        <taxon>Bacteria</taxon>
        <taxon>Pseudomonadati</taxon>
        <taxon>Bacteroidota</taxon>
        <taxon>Bacteroidia</taxon>
        <taxon>Bacteroidales</taxon>
        <taxon>Porphyromonadaceae</taxon>
        <taxon>Porphyromonas</taxon>
    </lineage>
</organism>
<protein>
    <submittedName>
        <fullName evidence="5">UpxY family transcription antiterminator</fullName>
    </submittedName>
</protein>
<keyword evidence="6" id="KW-1185">Reference proteome</keyword>
<keyword evidence="1" id="KW-0889">Transcription antitermination</keyword>
<dbReference type="Pfam" id="PF02357">
    <property type="entry name" value="NusG"/>
    <property type="match status" value="1"/>
</dbReference>
<keyword evidence="2" id="KW-0805">Transcription regulation</keyword>